<dbReference type="Pfam" id="PF04434">
    <property type="entry name" value="SWIM"/>
    <property type="match status" value="1"/>
</dbReference>
<proteinExistence type="inferred from homology"/>
<feature type="region of interest" description="Disordered" evidence="7">
    <location>
        <begin position="127"/>
        <end position="160"/>
    </location>
</feature>
<dbReference type="GO" id="GO:0008270">
    <property type="term" value="F:zinc ion binding"/>
    <property type="evidence" value="ECO:0007669"/>
    <property type="project" value="UniProtKB-UniRule"/>
</dbReference>
<keyword evidence="10" id="KW-1185">Reference proteome</keyword>
<feature type="domain" description="SWIM-type" evidence="8">
    <location>
        <begin position="564"/>
        <end position="600"/>
    </location>
</feature>
<keyword evidence="3 5" id="KW-0863">Zinc-finger</keyword>
<evidence type="ECO:0000256" key="6">
    <source>
        <dbReference type="RuleBase" id="RU367018"/>
    </source>
</evidence>
<evidence type="ECO:0000259" key="8">
    <source>
        <dbReference type="PROSITE" id="PS50966"/>
    </source>
</evidence>
<evidence type="ECO:0000256" key="3">
    <source>
        <dbReference type="ARBA" id="ARBA00022771"/>
    </source>
</evidence>
<evidence type="ECO:0000313" key="9">
    <source>
        <dbReference type="EMBL" id="MBA0613222.1"/>
    </source>
</evidence>
<dbReference type="InterPro" id="IPR004330">
    <property type="entry name" value="FAR1_DNA_bnd_dom"/>
</dbReference>
<dbReference type="PROSITE" id="PS50966">
    <property type="entry name" value="ZF_SWIM"/>
    <property type="match status" value="1"/>
</dbReference>
<organism evidence="9 10">
    <name type="scientific">Gossypium davidsonii</name>
    <name type="common">Davidson's cotton</name>
    <name type="synonym">Gossypium klotzschianum subsp. davidsonii</name>
    <dbReference type="NCBI Taxonomy" id="34287"/>
    <lineage>
        <taxon>Eukaryota</taxon>
        <taxon>Viridiplantae</taxon>
        <taxon>Streptophyta</taxon>
        <taxon>Embryophyta</taxon>
        <taxon>Tracheophyta</taxon>
        <taxon>Spermatophyta</taxon>
        <taxon>Magnoliopsida</taxon>
        <taxon>eudicotyledons</taxon>
        <taxon>Gunneridae</taxon>
        <taxon>Pentapetalae</taxon>
        <taxon>rosids</taxon>
        <taxon>malvids</taxon>
        <taxon>Malvales</taxon>
        <taxon>Malvaceae</taxon>
        <taxon>Malvoideae</taxon>
        <taxon>Gossypium</taxon>
    </lineage>
</organism>
<sequence>MDIDLRLPSGEQCKEDEDANGIDNMLDGDESLHNGMVQVVGEALRAEDGGEMHSSAVDMVTFKEDTNLEPLSGMEFESHGEAYSFYQEYARSMGFNTAIQNSRRSKTSREFIDAKFACSRYGTKREYDKSFNRPRARQSKQDPENATGRRSCSKTDCKASMHVKRRPDGKWVIHSFVKEHNHELLPAQAVSEQTRRMYAAMARQFAEYKNVVGLKNDPKNPFDKGRNLALEAADVKILLEFFTHMQSINSNFFYAVDLGEDQRLKSLFWVDSKSRHDYSYFCDAVSFDTTYVTNKYKMPLALFIGVNHHYQCIPLGCALVSDESAATFSWLMQTWLKAMGGQSPRVLITDQDRTLKSVVAEIFPNTLHCFFLWHVLGKVSENLGHVIKQHGNLMEKFEKCIYRSWTDEEFGKRWWKILDRFELKDDEWMKSLYEDRKKWVPTYIMNVLLAGMSTVQRAESVNSFFDKYVHKKTTVQDFLKHYEAILQDRYEEEAKANSDSWSKVPALKSPSPFEKSVAGVYTHTLFKKFQIEVVGAIACHPKPENHDSTCSIFRVQDLEKNQDFIVTLNEMKAEVSCICRLYEYKGYLCRHAMVVLQINGHSAIPSQYILKRWTKEAKSRHFMGEESEQVQSRAQRYNDLFQRGMKLIEEGSLSQESYYIAFRSLEEAFGNCLSANTSNKSLAEAVASPTQGMICIEEDNQSRSTSKTNKKKNPTKKRKGNSEQEVMAVAPTDGLQQMDKLSSRSVALDSYFGAQPSVQGMVQLNLMAPRDNYYGNQQTIQGLGQLNTIATSHDGYYGTQQAMPGMGPMDFFRSPSFYIRVSIPHMTNKTWSNQFHFVSGLSLHLFGVPQQDDPNVRVAQEAELDVKKGNGMIIIRNNNVVSLHLVSVRYKIELR</sequence>
<comment type="similarity">
    <text evidence="1 6">Belongs to the FHY3/FAR1 family.</text>
</comment>
<reference evidence="9 10" key="1">
    <citation type="journal article" date="2019" name="Genome Biol. Evol.">
        <title>Insights into the evolution of the New World diploid cottons (Gossypium, subgenus Houzingenia) based on genome sequencing.</title>
        <authorList>
            <person name="Grover C.E."/>
            <person name="Arick M.A. 2nd"/>
            <person name="Thrash A."/>
            <person name="Conover J.L."/>
            <person name="Sanders W.S."/>
            <person name="Peterson D.G."/>
            <person name="Frelichowski J.E."/>
            <person name="Scheffler J.A."/>
            <person name="Scheffler B.E."/>
            <person name="Wendel J.F."/>
        </authorList>
    </citation>
    <scope>NUCLEOTIDE SEQUENCE [LARGE SCALE GENOMIC DNA]</scope>
    <source>
        <strain evidence="9">27</strain>
        <tissue evidence="9">Leaf</tissue>
    </source>
</reference>
<dbReference type="Proteomes" id="UP000593561">
    <property type="component" value="Unassembled WGS sequence"/>
</dbReference>
<dbReference type="AlphaFoldDB" id="A0A7J8RIR0"/>
<evidence type="ECO:0000256" key="7">
    <source>
        <dbReference type="SAM" id="MobiDB-lite"/>
    </source>
</evidence>
<evidence type="ECO:0000256" key="1">
    <source>
        <dbReference type="ARBA" id="ARBA00005889"/>
    </source>
</evidence>
<dbReference type="Pfam" id="PF03101">
    <property type="entry name" value="FAR1"/>
    <property type="match status" value="1"/>
</dbReference>
<dbReference type="InterPro" id="IPR031052">
    <property type="entry name" value="FHY3/FAR1"/>
</dbReference>
<dbReference type="InterPro" id="IPR006564">
    <property type="entry name" value="Znf_PMZ"/>
</dbReference>
<evidence type="ECO:0000256" key="5">
    <source>
        <dbReference type="PROSITE-ProRule" id="PRU00325"/>
    </source>
</evidence>
<dbReference type="EMBL" id="JABFAC010000005">
    <property type="protein sequence ID" value="MBA0613222.1"/>
    <property type="molecule type" value="Genomic_DNA"/>
</dbReference>
<gene>
    <name evidence="9" type="ORF">Godav_013704</name>
</gene>
<comment type="caution">
    <text evidence="9">The sequence shown here is derived from an EMBL/GenBank/DDBJ whole genome shotgun (WGS) entry which is preliminary data.</text>
</comment>
<dbReference type="PANTHER" id="PTHR31669">
    <property type="entry name" value="PROTEIN FAR1-RELATED SEQUENCE 10-RELATED"/>
    <property type="match status" value="1"/>
</dbReference>
<evidence type="ECO:0000256" key="2">
    <source>
        <dbReference type="ARBA" id="ARBA00022723"/>
    </source>
</evidence>
<evidence type="ECO:0000313" key="10">
    <source>
        <dbReference type="Proteomes" id="UP000593561"/>
    </source>
</evidence>
<dbReference type="InterPro" id="IPR007527">
    <property type="entry name" value="Znf_SWIM"/>
</dbReference>
<dbReference type="GO" id="GO:0006355">
    <property type="term" value="P:regulation of DNA-templated transcription"/>
    <property type="evidence" value="ECO:0007669"/>
    <property type="project" value="UniProtKB-UniRule"/>
</dbReference>
<comment type="subcellular location">
    <subcellularLocation>
        <location evidence="6">Nucleus</location>
    </subcellularLocation>
</comment>
<feature type="region of interest" description="Disordered" evidence="7">
    <location>
        <begin position="696"/>
        <end position="725"/>
    </location>
</feature>
<name>A0A7J8RIR0_GOSDV</name>
<dbReference type="SMART" id="SM00575">
    <property type="entry name" value="ZnF_PMZ"/>
    <property type="match status" value="1"/>
</dbReference>
<keyword evidence="2 6" id="KW-0479">Metal-binding</keyword>
<protein>
    <recommendedName>
        <fullName evidence="6">Protein FAR1-RELATED SEQUENCE</fullName>
    </recommendedName>
</protein>
<dbReference type="PANTHER" id="PTHR31669:SF161">
    <property type="entry name" value="PROTEIN FAR-RED ELONGATED HYPOCOTYL 3"/>
    <property type="match status" value="1"/>
</dbReference>
<dbReference type="GO" id="GO:0005634">
    <property type="term" value="C:nucleus"/>
    <property type="evidence" value="ECO:0007669"/>
    <property type="project" value="UniProtKB-SubCell"/>
</dbReference>
<feature type="non-terminal residue" evidence="9">
    <location>
        <position position="895"/>
    </location>
</feature>
<keyword evidence="6" id="KW-0539">Nucleus</keyword>
<keyword evidence="4 6" id="KW-0862">Zinc</keyword>
<dbReference type="InterPro" id="IPR018289">
    <property type="entry name" value="MULE_transposase_dom"/>
</dbReference>
<feature type="compositionally biased region" description="Basic residues" evidence="7">
    <location>
        <begin position="708"/>
        <end position="719"/>
    </location>
</feature>
<accession>A0A7J8RIR0</accession>
<comment type="function">
    <text evidence="6">Putative transcription activator involved in regulating light control of development.</text>
</comment>
<evidence type="ECO:0000256" key="4">
    <source>
        <dbReference type="ARBA" id="ARBA00022833"/>
    </source>
</evidence>
<dbReference type="Pfam" id="PF10551">
    <property type="entry name" value="MULE"/>
    <property type="match status" value="1"/>
</dbReference>